<evidence type="ECO:0000259" key="4">
    <source>
        <dbReference type="Pfam" id="PF01832"/>
    </source>
</evidence>
<feature type="region of interest" description="Disordered" evidence="2">
    <location>
        <begin position="482"/>
        <end position="527"/>
    </location>
</feature>
<dbReference type="RefSeq" id="WP_181671433.1">
    <property type="nucleotide sequence ID" value="NZ_CP054155.1"/>
</dbReference>
<gene>
    <name evidence="6" type="ORF">HRE60_10515</name>
</gene>
<proteinExistence type="inferred from homology"/>
<feature type="chain" id="PRO_5038431031" description="Peptidase C51 domain-containing protein" evidence="3">
    <location>
        <begin position="18"/>
        <end position="711"/>
    </location>
</feature>
<dbReference type="GO" id="GO:0004040">
    <property type="term" value="F:amidase activity"/>
    <property type="evidence" value="ECO:0007669"/>
    <property type="project" value="InterPro"/>
</dbReference>
<dbReference type="Pfam" id="PF01832">
    <property type="entry name" value="Glucosaminidase"/>
    <property type="match status" value="1"/>
</dbReference>
<feature type="domain" description="Mannosyl-glycoprotein endo-beta-N-acetylglucosamidase-like" evidence="4">
    <location>
        <begin position="322"/>
        <end position="459"/>
    </location>
</feature>
<evidence type="ECO:0000313" key="7">
    <source>
        <dbReference type="Proteomes" id="UP000516705"/>
    </source>
</evidence>
<dbReference type="Proteomes" id="UP000516705">
    <property type="component" value="Plasmid pIKMIN-B502"/>
</dbReference>
<evidence type="ECO:0000256" key="2">
    <source>
        <dbReference type="SAM" id="MobiDB-lite"/>
    </source>
</evidence>
<dbReference type="InterPro" id="IPR041219">
    <property type="entry name" value="Phage_lysozyme2"/>
</dbReference>
<evidence type="ECO:0000259" key="5">
    <source>
        <dbReference type="Pfam" id="PF18013"/>
    </source>
</evidence>
<evidence type="ECO:0000313" key="6">
    <source>
        <dbReference type="EMBL" id="QMI52108.1"/>
    </source>
</evidence>
<evidence type="ECO:0000256" key="1">
    <source>
        <dbReference type="ARBA" id="ARBA00010266"/>
    </source>
</evidence>
<feature type="compositionally biased region" description="Basic and acidic residues" evidence="2">
    <location>
        <begin position="239"/>
        <end position="288"/>
    </location>
</feature>
<feature type="domain" description="Phage tail lysozyme" evidence="5">
    <location>
        <begin position="89"/>
        <end position="223"/>
    </location>
</feature>
<feature type="compositionally biased region" description="Low complexity" evidence="2">
    <location>
        <begin position="67"/>
        <end position="79"/>
    </location>
</feature>
<keyword evidence="6" id="KW-0614">Plasmid</keyword>
<dbReference type="EMBL" id="CP054155">
    <property type="protein sequence ID" value="QMI52108.1"/>
    <property type="molecule type" value="Genomic_DNA"/>
</dbReference>
<dbReference type="Gene3D" id="3.90.1720.10">
    <property type="entry name" value="endopeptidase domain like (from Nostoc punctiforme)"/>
    <property type="match status" value="1"/>
</dbReference>
<accession>A0A7L6WPF6</accession>
<dbReference type="Gene3D" id="1.10.530.10">
    <property type="match status" value="2"/>
</dbReference>
<feature type="region of interest" description="Disordered" evidence="2">
    <location>
        <begin position="41"/>
        <end position="83"/>
    </location>
</feature>
<comment type="similarity">
    <text evidence="1">Belongs to the glycosyl hydrolase 73 family.</text>
</comment>
<dbReference type="InterPro" id="IPR002901">
    <property type="entry name" value="MGlyc_endo_b_GlcNAc-like_dom"/>
</dbReference>
<protein>
    <recommendedName>
        <fullName evidence="8">Peptidase C51 domain-containing protein</fullName>
    </recommendedName>
</protein>
<name>A0A7L6WPF6_STRSL</name>
<sequence>MRVILALVLLLSSTVINDGFLEFASTEGGKVLAEVYQGYNPEEDCKTSKPTQSSDDGEDEKKDSSTSDKTSSAGASDTDWSTKGTKAYQNMKDSWDAWVEYGLNGKQIAGILGNVGGAEDTGFVLDMKEVGGSGGGLYQFTPYTKYTSWSGFDGKWSAKNQVDYIIKGGEPETVKAFIEQGSSKSPTENATLWANLYERPAASALSATLGKRQEASEKIYKLMDGDKVKQDDDKIAKWAGGKAEDKGNKKDKKDNKDSDSGSDSSDSKSKPSDETDCQPRCDDGKDAVDSSNTNTKEKTSSEGVASQADKIDKFVKEHEEAYLTSWKVGGYLPSVSIAQTQAEVSFNEDVPSFGKNHNTGGVKWAGDQYPQTKKIFGEDAVKPSGAGSLVGDGNRQGQYAYFKSYDAGIVGKAEFIAMNSIYAKAVNNTDPQATMEAIANAGYAEDGSYLQSLKARYEEVGKRYQWLDKKAIEKYGKTPFKGADKADNKKSKGSSKDDKQATEAGNICSEDGKSSSSAGGTGWQKKGGNSGYTSDMYWKRDDLPDKIKQYAIDPQSVGMKWKSSQGWDGASAYLANGITNQCTTLSAALIGALWEKDGKPLGANHGANGNGNMMVSQMAQHLGTPISKNPTSGDLISLFPNHTAIVSHVFDNGDILICEQNVPRCSGEANGEALNWSYSLITKANQEANGYTFTNPSKLGYTVSKKAKSVG</sequence>
<keyword evidence="3" id="KW-0732">Signal</keyword>
<dbReference type="Pfam" id="PF18013">
    <property type="entry name" value="Phage_lysozyme2"/>
    <property type="match status" value="1"/>
</dbReference>
<feature type="region of interest" description="Disordered" evidence="2">
    <location>
        <begin position="239"/>
        <end position="307"/>
    </location>
</feature>
<reference evidence="6 7" key="1">
    <citation type="journal article" date="2020" name="Microbiol. Resour. Announc.">
        <title>Complete Genome Sequence of Streptococcus salivarius DB-B5, a Novel Probiotic Candidate Isolated from the Supragingival Plaque of a Healthy Female Subject.</title>
        <authorList>
            <person name="Fields F.R."/>
            <person name="Li X."/>
            <person name="Navarre W.W."/>
            <person name="Naito M."/>
        </authorList>
    </citation>
    <scope>NUCLEOTIDE SEQUENCE [LARGE SCALE GENOMIC DNA]</scope>
    <source>
        <strain evidence="6 7">DB-B5</strain>
        <plasmid evidence="6 7">pIKMIN-B502</plasmid>
    </source>
</reference>
<geneLocation type="plasmid" evidence="6 7">
    <name>pIKMIN-B502</name>
</geneLocation>
<evidence type="ECO:0000256" key="3">
    <source>
        <dbReference type="SAM" id="SignalP"/>
    </source>
</evidence>
<dbReference type="AlphaFoldDB" id="A0A7L6WPF6"/>
<evidence type="ECO:0008006" key="8">
    <source>
        <dbReference type="Google" id="ProtNLM"/>
    </source>
</evidence>
<organism evidence="6 7">
    <name type="scientific">Streptococcus salivarius</name>
    <dbReference type="NCBI Taxonomy" id="1304"/>
    <lineage>
        <taxon>Bacteria</taxon>
        <taxon>Bacillati</taxon>
        <taxon>Bacillota</taxon>
        <taxon>Bacilli</taxon>
        <taxon>Lactobacillales</taxon>
        <taxon>Streptococcaceae</taxon>
        <taxon>Streptococcus</taxon>
    </lineage>
</organism>
<feature type="signal peptide" evidence="3">
    <location>
        <begin position="1"/>
        <end position="17"/>
    </location>
</feature>
<feature type="compositionally biased region" description="Basic and acidic residues" evidence="2">
    <location>
        <begin position="482"/>
        <end position="501"/>
    </location>
</feature>